<protein>
    <recommendedName>
        <fullName evidence="3">protein-serine/threonine phosphatase</fullName>
        <ecNumber evidence="3">3.1.3.16</ecNumber>
    </recommendedName>
    <alternativeName>
        <fullName evidence="9">Nuclear proteasome inhibitor UBLCP1</fullName>
    </alternativeName>
</protein>
<dbReference type="PROSITE" id="PS50053">
    <property type="entry name" value="UBIQUITIN_2"/>
    <property type="match status" value="1"/>
</dbReference>
<evidence type="ECO:0000259" key="12">
    <source>
        <dbReference type="PROSITE" id="PS50053"/>
    </source>
</evidence>
<evidence type="ECO:0000313" key="14">
    <source>
        <dbReference type="EMBL" id="KAJ3445527.1"/>
    </source>
</evidence>
<evidence type="ECO:0000256" key="7">
    <source>
        <dbReference type="ARBA" id="ARBA00022912"/>
    </source>
</evidence>
<dbReference type="InterPro" id="IPR004274">
    <property type="entry name" value="FCP1_dom"/>
</dbReference>
<dbReference type="PROSITE" id="PS50969">
    <property type="entry name" value="FCP1"/>
    <property type="match status" value="1"/>
</dbReference>
<evidence type="ECO:0000256" key="5">
    <source>
        <dbReference type="ARBA" id="ARBA00022801"/>
    </source>
</evidence>
<dbReference type="GO" id="GO:0046872">
    <property type="term" value="F:metal ion binding"/>
    <property type="evidence" value="ECO:0007669"/>
    <property type="project" value="UniProtKB-KW"/>
</dbReference>
<keyword evidence="4" id="KW-0479">Metal-binding</keyword>
<dbReference type="NCBIfam" id="TIGR02245">
    <property type="entry name" value="HAD_IIID1"/>
    <property type="match status" value="1"/>
</dbReference>
<dbReference type="InterPro" id="IPR036412">
    <property type="entry name" value="HAD-like_sf"/>
</dbReference>
<evidence type="ECO:0000256" key="9">
    <source>
        <dbReference type="ARBA" id="ARBA00032039"/>
    </source>
</evidence>
<dbReference type="Proteomes" id="UP001146793">
    <property type="component" value="Unassembled WGS sequence"/>
</dbReference>
<dbReference type="EMBL" id="JANTQA010000023">
    <property type="protein sequence ID" value="KAJ3445527.1"/>
    <property type="molecule type" value="Genomic_DNA"/>
</dbReference>
<dbReference type="InterPro" id="IPR029071">
    <property type="entry name" value="Ubiquitin-like_domsf"/>
</dbReference>
<dbReference type="SMART" id="SM00213">
    <property type="entry name" value="UBQ"/>
    <property type="match status" value="1"/>
</dbReference>
<dbReference type="Pfam" id="PF03031">
    <property type="entry name" value="NIF"/>
    <property type="match status" value="1"/>
</dbReference>
<sequence length="348" mass="41349">MSKETIEFTVKWKGKTFPISFLSTATVEDLREHLYTETKINPKHQKLLGLKSNKNKKITNNLALKDLKIPKSRKVMLMGTPEKILQKVQEIPVDLPEIIDDLDFDYDNEEFQNIRTTELEKKLEEFLENLEINIINKPRAGKKLVVFDIDKTVFDMKGIGSSSMELTRPGLHQMLEKLYPHYDIVFWSQTKWNWIEAKLFEMGVLSNPKYGVNFVLDITSMFKITSDYYKKKASKSSKSLTKEEKKKLKKRKHWIKPLEIIWRKFPDFYNEKNTIHIDDLGRNFVLNPKNGLLIKQFIKKAGVSKDKELLYLTEYLLYIANHYDDVRVLDHKRWKKEWARINRNRFEN</sequence>
<gene>
    <name evidence="14" type="ORF">M0812_11404</name>
</gene>
<evidence type="ECO:0000256" key="10">
    <source>
        <dbReference type="ARBA" id="ARBA00047761"/>
    </source>
</evidence>
<evidence type="ECO:0000256" key="8">
    <source>
        <dbReference type="ARBA" id="ARBA00023242"/>
    </source>
</evidence>
<dbReference type="AlphaFoldDB" id="A0AAV7ZUA1"/>
<keyword evidence="6" id="KW-0460">Magnesium</keyword>
<dbReference type="Pfam" id="PF00240">
    <property type="entry name" value="ubiquitin"/>
    <property type="match status" value="1"/>
</dbReference>
<dbReference type="EC" id="3.1.3.16" evidence="3"/>
<reference evidence="14" key="1">
    <citation type="submission" date="2022-08" db="EMBL/GenBank/DDBJ databases">
        <title>Novel sulphate-reducing endosymbionts in the free-living metamonad Anaeramoeba.</title>
        <authorList>
            <person name="Jerlstrom-Hultqvist J."/>
            <person name="Cepicka I."/>
            <person name="Gallot-Lavallee L."/>
            <person name="Salas-Leiva D."/>
            <person name="Curtis B.A."/>
            <person name="Zahonova K."/>
            <person name="Pipaliya S."/>
            <person name="Dacks J."/>
            <person name="Roger A.J."/>
        </authorList>
    </citation>
    <scope>NUCLEOTIDE SEQUENCE</scope>
    <source>
        <strain evidence="14">Busselton2</strain>
    </source>
</reference>
<comment type="cofactor">
    <cofactor evidence="1">
        <name>Mg(2+)</name>
        <dbReference type="ChEBI" id="CHEBI:18420"/>
    </cofactor>
</comment>
<dbReference type="SMART" id="SM00577">
    <property type="entry name" value="CPDc"/>
    <property type="match status" value="1"/>
</dbReference>
<evidence type="ECO:0000256" key="3">
    <source>
        <dbReference type="ARBA" id="ARBA00013081"/>
    </source>
</evidence>
<accession>A0AAV7ZUA1</accession>
<dbReference type="InterPro" id="IPR000626">
    <property type="entry name" value="Ubiquitin-like_dom"/>
</dbReference>
<dbReference type="InterPro" id="IPR023214">
    <property type="entry name" value="HAD_sf"/>
</dbReference>
<dbReference type="GO" id="GO:0005634">
    <property type="term" value="C:nucleus"/>
    <property type="evidence" value="ECO:0007669"/>
    <property type="project" value="UniProtKB-SubCell"/>
</dbReference>
<comment type="catalytic activity">
    <reaction evidence="10">
        <text>O-phospho-L-seryl-[protein] + H2O = L-seryl-[protein] + phosphate</text>
        <dbReference type="Rhea" id="RHEA:20629"/>
        <dbReference type="Rhea" id="RHEA-COMP:9863"/>
        <dbReference type="Rhea" id="RHEA-COMP:11604"/>
        <dbReference type="ChEBI" id="CHEBI:15377"/>
        <dbReference type="ChEBI" id="CHEBI:29999"/>
        <dbReference type="ChEBI" id="CHEBI:43474"/>
        <dbReference type="ChEBI" id="CHEBI:83421"/>
        <dbReference type="EC" id="3.1.3.16"/>
    </reaction>
</comment>
<evidence type="ECO:0000256" key="1">
    <source>
        <dbReference type="ARBA" id="ARBA00001946"/>
    </source>
</evidence>
<feature type="domain" description="FCP1 homology" evidence="13">
    <location>
        <begin position="138"/>
        <end position="319"/>
    </location>
</feature>
<dbReference type="InterPro" id="IPR011943">
    <property type="entry name" value="HAD-SF_hydro_IIID"/>
</dbReference>
<comment type="catalytic activity">
    <reaction evidence="11">
        <text>O-phospho-L-threonyl-[protein] + H2O = L-threonyl-[protein] + phosphate</text>
        <dbReference type="Rhea" id="RHEA:47004"/>
        <dbReference type="Rhea" id="RHEA-COMP:11060"/>
        <dbReference type="Rhea" id="RHEA-COMP:11605"/>
        <dbReference type="ChEBI" id="CHEBI:15377"/>
        <dbReference type="ChEBI" id="CHEBI:30013"/>
        <dbReference type="ChEBI" id="CHEBI:43474"/>
        <dbReference type="ChEBI" id="CHEBI:61977"/>
        <dbReference type="EC" id="3.1.3.16"/>
    </reaction>
</comment>
<keyword evidence="7" id="KW-0904">Protein phosphatase</keyword>
<dbReference type="SUPFAM" id="SSF54236">
    <property type="entry name" value="Ubiquitin-like"/>
    <property type="match status" value="1"/>
</dbReference>
<comment type="subcellular location">
    <subcellularLocation>
        <location evidence="2">Nucleus</location>
    </subcellularLocation>
</comment>
<feature type="domain" description="Ubiquitin-like" evidence="12">
    <location>
        <begin position="6"/>
        <end position="78"/>
    </location>
</feature>
<proteinExistence type="predicted"/>
<dbReference type="Gene3D" id="3.40.50.1000">
    <property type="entry name" value="HAD superfamily/HAD-like"/>
    <property type="match status" value="1"/>
</dbReference>
<name>A0AAV7ZUA1_9EUKA</name>
<dbReference type="GO" id="GO:0090364">
    <property type="term" value="P:regulation of proteasome assembly"/>
    <property type="evidence" value="ECO:0007669"/>
    <property type="project" value="InterPro"/>
</dbReference>
<dbReference type="InterPro" id="IPR051658">
    <property type="entry name" value="UBLCP1"/>
</dbReference>
<evidence type="ECO:0000259" key="13">
    <source>
        <dbReference type="PROSITE" id="PS50969"/>
    </source>
</evidence>
<evidence type="ECO:0000256" key="2">
    <source>
        <dbReference type="ARBA" id="ARBA00004123"/>
    </source>
</evidence>
<evidence type="ECO:0000256" key="4">
    <source>
        <dbReference type="ARBA" id="ARBA00022723"/>
    </source>
</evidence>
<dbReference type="Gene3D" id="3.10.20.90">
    <property type="entry name" value="Phosphatidylinositol 3-kinase Catalytic Subunit, Chain A, domain 1"/>
    <property type="match status" value="1"/>
</dbReference>
<keyword evidence="5" id="KW-0378">Hydrolase</keyword>
<dbReference type="SUPFAM" id="SSF56784">
    <property type="entry name" value="HAD-like"/>
    <property type="match status" value="1"/>
</dbReference>
<organism evidence="14 15">
    <name type="scientific">Anaeramoeba flamelloides</name>
    <dbReference type="NCBI Taxonomy" id="1746091"/>
    <lineage>
        <taxon>Eukaryota</taxon>
        <taxon>Metamonada</taxon>
        <taxon>Anaeramoebidae</taxon>
        <taxon>Anaeramoeba</taxon>
    </lineage>
</organism>
<dbReference type="GO" id="GO:0004722">
    <property type="term" value="F:protein serine/threonine phosphatase activity"/>
    <property type="evidence" value="ECO:0007669"/>
    <property type="project" value="UniProtKB-EC"/>
</dbReference>
<evidence type="ECO:0000256" key="6">
    <source>
        <dbReference type="ARBA" id="ARBA00022842"/>
    </source>
</evidence>
<evidence type="ECO:0000256" key="11">
    <source>
        <dbReference type="ARBA" id="ARBA00048336"/>
    </source>
</evidence>
<comment type="caution">
    <text evidence="14">The sequence shown here is derived from an EMBL/GenBank/DDBJ whole genome shotgun (WGS) entry which is preliminary data.</text>
</comment>
<dbReference type="PANTHER" id="PTHR48493:SF1">
    <property type="entry name" value="UBIQUITIN-LIKE DOMAIN-CONTAINING CTD PHOSPHATASE 1"/>
    <property type="match status" value="1"/>
</dbReference>
<dbReference type="PANTHER" id="PTHR48493">
    <property type="entry name" value="UBIQUITIN-LIKE DOMAIN-CONTAINING CTD PHOSPHATASE 1"/>
    <property type="match status" value="1"/>
</dbReference>
<evidence type="ECO:0000313" key="15">
    <source>
        <dbReference type="Proteomes" id="UP001146793"/>
    </source>
</evidence>
<keyword evidence="8" id="KW-0539">Nucleus</keyword>